<protein>
    <submittedName>
        <fullName evidence="2">PadR family transcriptional regulator</fullName>
    </submittedName>
</protein>
<reference evidence="2" key="1">
    <citation type="submission" date="2022-08" db="EMBL/GenBank/DDBJ databases">
        <title>Draft genome sequencing of Roseisolibacter agri AW1220.</title>
        <authorList>
            <person name="Tobiishi Y."/>
            <person name="Tonouchi A."/>
        </authorList>
    </citation>
    <scope>NUCLEOTIDE SEQUENCE</scope>
    <source>
        <strain evidence="2">AW1220</strain>
    </source>
</reference>
<dbReference type="InterPro" id="IPR036388">
    <property type="entry name" value="WH-like_DNA-bd_sf"/>
</dbReference>
<dbReference type="InterPro" id="IPR017799">
    <property type="entry name" value="Tscrpt_reg_PadR_acidobac-type"/>
</dbReference>
<dbReference type="Proteomes" id="UP001161325">
    <property type="component" value="Unassembled WGS sequence"/>
</dbReference>
<evidence type="ECO:0000313" key="2">
    <source>
        <dbReference type="EMBL" id="GLC26889.1"/>
    </source>
</evidence>
<dbReference type="InterPro" id="IPR005149">
    <property type="entry name" value="Tscrpt_reg_PadR_N"/>
</dbReference>
<dbReference type="PANTHER" id="PTHR33169:SF14">
    <property type="entry name" value="TRANSCRIPTIONAL REGULATOR RV3488"/>
    <property type="match status" value="1"/>
</dbReference>
<dbReference type="SUPFAM" id="SSF46785">
    <property type="entry name" value="Winged helix' DNA-binding domain"/>
    <property type="match status" value="1"/>
</dbReference>
<evidence type="ECO:0000259" key="1">
    <source>
        <dbReference type="Pfam" id="PF03551"/>
    </source>
</evidence>
<dbReference type="NCBIfam" id="TIGR03433">
    <property type="entry name" value="padR_acidobact"/>
    <property type="match status" value="1"/>
</dbReference>
<dbReference type="Gene3D" id="1.10.10.10">
    <property type="entry name" value="Winged helix-like DNA-binding domain superfamily/Winged helix DNA-binding domain"/>
    <property type="match status" value="1"/>
</dbReference>
<organism evidence="2 3">
    <name type="scientific">Roseisolibacter agri</name>
    <dbReference type="NCBI Taxonomy" id="2014610"/>
    <lineage>
        <taxon>Bacteria</taxon>
        <taxon>Pseudomonadati</taxon>
        <taxon>Gemmatimonadota</taxon>
        <taxon>Gemmatimonadia</taxon>
        <taxon>Gemmatimonadales</taxon>
        <taxon>Gemmatimonadaceae</taxon>
        <taxon>Roseisolibacter</taxon>
    </lineage>
</organism>
<keyword evidence="3" id="KW-1185">Reference proteome</keyword>
<dbReference type="Pfam" id="PF03551">
    <property type="entry name" value="PadR"/>
    <property type="match status" value="1"/>
</dbReference>
<gene>
    <name evidence="2" type="ORF">rosag_34020</name>
</gene>
<evidence type="ECO:0000313" key="3">
    <source>
        <dbReference type="Proteomes" id="UP001161325"/>
    </source>
</evidence>
<dbReference type="InterPro" id="IPR052509">
    <property type="entry name" value="Metal_resp_DNA-bind_regulator"/>
</dbReference>
<feature type="domain" description="Transcription regulator PadR N-terminal" evidence="1">
    <location>
        <begin position="17"/>
        <end position="91"/>
    </location>
</feature>
<dbReference type="RefSeq" id="WP_284351339.1">
    <property type="nucleotide sequence ID" value="NZ_BRXS01000005.1"/>
</dbReference>
<dbReference type="EMBL" id="BRXS01000005">
    <property type="protein sequence ID" value="GLC26889.1"/>
    <property type="molecule type" value="Genomic_DNA"/>
</dbReference>
<name>A0AA37Q5V4_9BACT</name>
<comment type="caution">
    <text evidence="2">The sequence shown here is derived from an EMBL/GenBank/DDBJ whole genome shotgun (WGS) entry which is preliminary data.</text>
</comment>
<proteinExistence type="predicted"/>
<dbReference type="AlphaFoldDB" id="A0AA37Q5V4"/>
<accession>A0AA37Q5V4</accession>
<dbReference type="InterPro" id="IPR036390">
    <property type="entry name" value="WH_DNA-bd_sf"/>
</dbReference>
<dbReference type="PANTHER" id="PTHR33169">
    <property type="entry name" value="PADR-FAMILY TRANSCRIPTIONAL REGULATOR"/>
    <property type="match status" value="1"/>
</dbReference>
<sequence>MFTKDSGLLQGTLELLVLKTLSWGPMHGYGIASWIESATGDVLRVEEGSLYPALYRMTRKGWIKGEWGTSENNRRAKFYQLTREGERQFREQTTGWERFASAVTSAVGSTRAPAWAR</sequence>